<dbReference type="GO" id="GO:0019448">
    <property type="term" value="P:L-cysteine catabolic process"/>
    <property type="evidence" value="ECO:0007669"/>
    <property type="project" value="TreeGrafter"/>
</dbReference>
<keyword evidence="7" id="KW-0883">Thioether bond</keyword>
<dbReference type="GO" id="GO:0017172">
    <property type="term" value="F:cysteine dioxygenase activity"/>
    <property type="evidence" value="ECO:0007669"/>
    <property type="project" value="UniProtKB-UniRule"/>
</dbReference>
<keyword evidence="4 8" id="KW-0223">Dioxygenase</keyword>
<evidence type="ECO:0000313" key="10">
    <source>
        <dbReference type="Proteomes" id="UP001150569"/>
    </source>
</evidence>
<dbReference type="InterPro" id="IPR014710">
    <property type="entry name" value="RmlC-like_jellyroll"/>
</dbReference>
<evidence type="ECO:0000256" key="7">
    <source>
        <dbReference type="PIRSR" id="PIRSR610300-50"/>
    </source>
</evidence>
<reference evidence="9" key="1">
    <citation type="submission" date="2022-07" db="EMBL/GenBank/DDBJ databases">
        <title>Phylogenomic reconstructions and comparative analyses of Kickxellomycotina fungi.</title>
        <authorList>
            <person name="Reynolds N.K."/>
            <person name="Stajich J.E."/>
            <person name="Barry K."/>
            <person name="Grigoriev I.V."/>
            <person name="Crous P."/>
            <person name="Smith M.E."/>
        </authorList>
    </citation>
    <scope>NUCLEOTIDE SEQUENCE</scope>
    <source>
        <strain evidence="9">RSA 861</strain>
    </source>
</reference>
<dbReference type="PANTHER" id="PTHR12918">
    <property type="entry name" value="CYSTEINE DIOXYGENASE"/>
    <property type="match status" value="1"/>
</dbReference>
<evidence type="ECO:0000256" key="3">
    <source>
        <dbReference type="ARBA" id="ARBA00022723"/>
    </source>
</evidence>
<dbReference type="OrthoDB" id="543511at2759"/>
<dbReference type="CDD" id="cd10548">
    <property type="entry name" value="cupin_CDO"/>
    <property type="match status" value="1"/>
</dbReference>
<dbReference type="PANTHER" id="PTHR12918:SF1">
    <property type="entry name" value="CYSTEINE DIOXYGENASE TYPE 1"/>
    <property type="match status" value="1"/>
</dbReference>
<proteinExistence type="inferred from homology"/>
<keyword evidence="3 8" id="KW-0479">Metal-binding</keyword>
<dbReference type="EMBL" id="JANBPT010000014">
    <property type="protein sequence ID" value="KAJ1930142.1"/>
    <property type="molecule type" value="Genomic_DNA"/>
</dbReference>
<dbReference type="SUPFAM" id="SSF51182">
    <property type="entry name" value="RmlC-like cupins"/>
    <property type="match status" value="1"/>
</dbReference>
<dbReference type="Pfam" id="PF05995">
    <property type="entry name" value="CDO_I"/>
    <property type="match status" value="1"/>
</dbReference>
<feature type="cross-link" description="3'-(S-cysteinyl)-tyrosine (Cys-Tyr)" evidence="7">
    <location>
        <begin position="131"/>
        <end position="211"/>
    </location>
</feature>
<evidence type="ECO:0000256" key="1">
    <source>
        <dbReference type="ARBA" id="ARBA00006622"/>
    </source>
</evidence>
<evidence type="ECO:0000256" key="4">
    <source>
        <dbReference type="ARBA" id="ARBA00022964"/>
    </source>
</evidence>
<evidence type="ECO:0000256" key="8">
    <source>
        <dbReference type="RuleBase" id="RU366010"/>
    </source>
</evidence>
<keyword evidence="6 8" id="KW-0408">Iron</keyword>
<keyword evidence="5 8" id="KW-0560">Oxidoreductase</keyword>
<evidence type="ECO:0000256" key="6">
    <source>
        <dbReference type="ARBA" id="ARBA00023004"/>
    </source>
</evidence>
<accession>A0A9W8AFT9</accession>
<evidence type="ECO:0000256" key="5">
    <source>
        <dbReference type="ARBA" id="ARBA00023002"/>
    </source>
</evidence>
<dbReference type="AlphaFoldDB" id="A0A9W8AFT9"/>
<dbReference type="Gene3D" id="2.60.120.10">
    <property type="entry name" value="Jelly Rolls"/>
    <property type="match status" value="1"/>
</dbReference>
<protein>
    <recommendedName>
        <fullName evidence="2 8">Cysteine dioxygenase</fullName>
        <ecNumber evidence="2 8">1.13.11.20</ecNumber>
    </recommendedName>
</protein>
<sequence length="249" mass="28002">MFNQLTSFSAVPCHMPYCSRHTLPSDADNRERQLQRLMVLLRSPKPLPFTFDLTFLVRAIHYELGDGGLDSDHVNVGRIQALMECYRSNPDDWRQYAHFDRYRYTRNLVDDGNGKFNLLILAWGPGQASHCVMKVLDGTLTETQYHWPAAVVTSPGPDAHSDSDGEAQGPLCIQKETHLATDAVTYIHDRIGLHRVGNALPTQGSLSLHLYTPPIKYCRSFNEITGTARASACTTFHSRYGVKQAPLDR</sequence>
<organism evidence="9 10">
    <name type="scientific">Tieghemiomyces parasiticus</name>
    <dbReference type="NCBI Taxonomy" id="78921"/>
    <lineage>
        <taxon>Eukaryota</taxon>
        <taxon>Fungi</taxon>
        <taxon>Fungi incertae sedis</taxon>
        <taxon>Zoopagomycota</taxon>
        <taxon>Kickxellomycotina</taxon>
        <taxon>Dimargaritomycetes</taxon>
        <taxon>Dimargaritales</taxon>
        <taxon>Dimargaritaceae</taxon>
        <taxon>Tieghemiomyces</taxon>
    </lineage>
</organism>
<name>A0A9W8AFT9_9FUNG</name>
<dbReference type="EC" id="1.13.11.20" evidence="2 8"/>
<comment type="similarity">
    <text evidence="1 8">Belongs to the cysteine dioxygenase family.</text>
</comment>
<dbReference type="GO" id="GO:0008198">
    <property type="term" value="F:ferrous iron binding"/>
    <property type="evidence" value="ECO:0007669"/>
    <property type="project" value="TreeGrafter"/>
</dbReference>
<comment type="catalytic activity">
    <reaction evidence="8">
        <text>L-cysteine + O2 = 3-sulfino-L-alanine + H(+)</text>
        <dbReference type="Rhea" id="RHEA:20441"/>
        <dbReference type="ChEBI" id="CHEBI:15378"/>
        <dbReference type="ChEBI" id="CHEBI:15379"/>
        <dbReference type="ChEBI" id="CHEBI:35235"/>
        <dbReference type="ChEBI" id="CHEBI:61085"/>
        <dbReference type="EC" id="1.13.11.20"/>
    </reaction>
</comment>
<gene>
    <name evidence="9" type="ORF">IWQ60_000547</name>
</gene>
<dbReference type="InterPro" id="IPR010300">
    <property type="entry name" value="CDO_1"/>
</dbReference>
<evidence type="ECO:0000313" key="9">
    <source>
        <dbReference type="EMBL" id="KAJ1930142.1"/>
    </source>
</evidence>
<keyword evidence="10" id="KW-1185">Reference proteome</keyword>
<comment type="caution">
    <text evidence="9">The sequence shown here is derived from an EMBL/GenBank/DDBJ whole genome shotgun (WGS) entry which is preliminary data.</text>
</comment>
<evidence type="ECO:0000256" key="2">
    <source>
        <dbReference type="ARBA" id="ARBA00013133"/>
    </source>
</evidence>
<comment type="cofactor">
    <cofactor evidence="8">
        <name>Fe cation</name>
        <dbReference type="ChEBI" id="CHEBI:24875"/>
    </cofactor>
    <text evidence="8">Binds 1 Fe cation per subunit.</text>
</comment>
<dbReference type="Proteomes" id="UP001150569">
    <property type="component" value="Unassembled WGS sequence"/>
</dbReference>
<dbReference type="InterPro" id="IPR011051">
    <property type="entry name" value="RmlC_Cupin_sf"/>
</dbReference>